<evidence type="ECO:0000313" key="1">
    <source>
        <dbReference type="EMBL" id="QHS87641.1"/>
    </source>
</evidence>
<name>A0A6C0B7H1_9ZZZZ</name>
<reference evidence="1" key="1">
    <citation type="journal article" date="2020" name="Nature">
        <title>Giant virus diversity and host interactions through global metagenomics.</title>
        <authorList>
            <person name="Schulz F."/>
            <person name="Roux S."/>
            <person name="Paez-Espino D."/>
            <person name="Jungbluth S."/>
            <person name="Walsh D.A."/>
            <person name="Denef V.J."/>
            <person name="McMahon K.D."/>
            <person name="Konstantinidis K.T."/>
            <person name="Eloe-Fadrosh E.A."/>
            <person name="Kyrpides N.C."/>
            <person name="Woyke T."/>
        </authorList>
    </citation>
    <scope>NUCLEOTIDE SEQUENCE</scope>
    <source>
        <strain evidence="1">GVMAG-M-3300010157-4</strain>
    </source>
</reference>
<sequence>MLRGGGLSNADGLRHILSIGYEVECGVLAKLTRTVLNTDSQEIVLFNSDTARKDIEDFQKAESGSDEQFEDYIFERQEEVMEDVILDKHGHPNKNAVFNITSDNAMTPFIRLLDKVCYYDEESENAVDEKNSMYVFRDTQGTNYNIHFMMKSEQGCAFHSSVEWIMTYYKPKRSPNVIMDTFINMITNLVRHLDEFVPIEGNYIVKYKNAEDAVEEFVVEKPNKRMLFHKPGSTLYYLQTQASELPMTIDDACSVVQMTFSAKAEHIVEVLVSLFDNNSSNIPAFSENIRERLDEVRRIERCVDELIRNYNVAHTGSYKVLGSKHFTQSVKTYLFLILYKLAQYIKFKGVKSGAKYFKNILYINSRHSNYVLYNGLKRQLEIQFGMLDEEIVISIIKDMVFVPDILMSGIVTGVKPGAVRTGAFSKTNVLDKSNKHYGDPTYSLMSYFDFFERPVDNETNVVEGTGEIKEYDWLEYKKIDDYSNKMDLNDNVVLIEVRNFQKLLSLHVYDMADPTLKSDMESGSCNVLTKHMGADVGSLSIANFRKIIELYNGKLRSLTRRKSKTKSRTRKNSKSK</sequence>
<organism evidence="1">
    <name type="scientific">viral metagenome</name>
    <dbReference type="NCBI Taxonomy" id="1070528"/>
    <lineage>
        <taxon>unclassified sequences</taxon>
        <taxon>metagenomes</taxon>
        <taxon>organismal metagenomes</taxon>
    </lineage>
</organism>
<proteinExistence type="predicted"/>
<dbReference type="EMBL" id="MN739084">
    <property type="protein sequence ID" value="QHS87641.1"/>
    <property type="molecule type" value="Genomic_DNA"/>
</dbReference>
<dbReference type="AlphaFoldDB" id="A0A6C0B7H1"/>
<protein>
    <submittedName>
        <fullName evidence="1">Uncharacterized protein</fullName>
    </submittedName>
</protein>
<accession>A0A6C0B7H1</accession>